<evidence type="ECO:0000313" key="2">
    <source>
        <dbReference type="EMBL" id="RVU49889.1"/>
    </source>
</evidence>
<keyword evidence="1" id="KW-0802">TPR repeat</keyword>
<gene>
    <name evidence="2" type="ORF">EOE66_02960</name>
</gene>
<evidence type="ECO:0000256" key="1">
    <source>
        <dbReference type="PROSITE-ProRule" id="PRU00339"/>
    </source>
</evidence>
<protein>
    <submittedName>
        <fullName evidence="2">Tetratricopeptide repeat protein</fullName>
    </submittedName>
</protein>
<reference evidence="2 3" key="1">
    <citation type="submission" date="2019-01" db="EMBL/GenBank/DDBJ databases">
        <authorList>
            <person name="Chen W.-M."/>
        </authorList>
    </citation>
    <scope>NUCLEOTIDE SEQUENCE [LARGE SCALE GENOMIC DNA]</scope>
    <source>
        <strain evidence="2 3">KYPY4</strain>
    </source>
</reference>
<feature type="repeat" description="TPR" evidence="1">
    <location>
        <begin position="207"/>
        <end position="240"/>
    </location>
</feature>
<comment type="caution">
    <text evidence="2">The sequence shown here is derived from an EMBL/GenBank/DDBJ whole genome shotgun (WGS) entry which is preliminary data.</text>
</comment>
<dbReference type="PROSITE" id="PS50005">
    <property type="entry name" value="TPR"/>
    <property type="match status" value="1"/>
</dbReference>
<name>A0A437RSZ5_9BURK</name>
<dbReference type="InterPro" id="IPR019734">
    <property type="entry name" value="TPR_rpt"/>
</dbReference>
<dbReference type="EMBL" id="SACR01000001">
    <property type="protein sequence ID" value="RVU49889.1"/>
    <property type="molecule type" value="Genomic_DNA"/>
</dbReference>
<accession>A0A437RSZ5</accession>
<dbReference type="OrthoDB" id="5180013at2"/>
<dbReference type="AlphaFoldDB" id="A0A437RSZ5"/>
<dbReference type="InterPro" id="IPR011990">
    <property type="entry name" value="TPR-like_helical_dom_sf"/>
</dbReference>
<evidence type="ECO:0000313" key="3">
    <source>
        <dbReference type="Proteomes" id="UP000285575"/>
    </source>
</evidence>
<proteinExistence type="predicted"/>
<sequence>MPFGTKPGADGQPIDFNRVYLELIKPALEDAGFEVFRADEETRAGDIRTDMFQELLAADLVVADLTLDNPNVWYELGVRHALRARGVVLVQGPRSTSPFDIYTDRKLRYGVAAGAPDPATLAIDRAALAKMARETQNASTRRKVSPVYTLLPHLQQPRWQDLLLSGDNEFAQRYEAWRSRLEVAQQKHRAGDILVLAEETPVRALAVEARFQAGRALMRLPQFTFALEQFDAALAIDDEHLGSRQQRAVCLGRLRRTEEAREAALQLTEEHPQDPECWSLAGRVEKSAWIDRFREPGEPWTPGAFRDKAALEDALLAEAITPYRHAFATAPNHLFAGINALTLNTLRAHLGGEHDPAETDRLLAGLRWGIACALERKPKDYWARAAQAEVSLLCDSRAAVQRDWRAATAAAGRDWLALDSSRQQLQLLSGLGFRPEETALALGIVEGELRRLNPPFEPRQVLLFSGHIMDAPSRPEPRFPLAMEPAARAALEQALDRLGAGPEDIALTQGAAGGDLMFTEAALARGVKVVWMQPLPEPQFIESSVQRATNAEDWRLRYYAARAQLAEPPRSMAQELGPPPPGINVWERGNRWLLHTTLAYGPDKARCVVLWDGGGGDGPGGTRHMVEEIKRRTGRVQWIDTRRLPLA</sequence>
<dbReference type="Pfam" id="PF20308">
    <property type="entry name" value="TPR-S"/>
    <property type="match status" value="1"/>
</dbReference>
<dbReference type="Gene3D" id="1.25.40.10">
    <property type="entry name" value="Tetratricopeptide repeat domain"/>
    <property type="match status" value="1"/>
</dbReference>
<dbReference type="SUPFAM" id="SSF48452">
    <property type="entry name" value="TPR-like"/>
    <property type="match status" value="1"/>
</dbReference>
<keyword evidence="3" id="KW-1185">Reference proteome</keyword>
<dbReference type="InterPro" id="IPR046880">
    <property type="entry name" value="TPR-S"/>
</dbReference>
<organism evidence="2 3">
    <name type="scientific">Rubrivivax rivuli</name>
    <dbReference type="NCBI Taxonomy" id="1862385"/>
    <lineage>
        <taxon>Bacteria</taxon>
        <taxon>Pseudomonadati</taxon>
        <taxon>Pseudomonadota</taxon>
        <taxon>Betaproteobacteria</taxon>
        <taxon>Burkholderiales</taxon>
        <taxon>Sphaerotilaceae</taxon>
        <taxon>Rubrivivax</taxon>
    </lineage>
</organism>
<dbReference type="Proteomes" id="UP000285575">
    <property type="component" value="Unassembled WGS sequence"/>
</dbReference>